<name>A0A8J2U6L1_9BACT</name>
<comment type="caution">
    <text evidence="3">The sequence shown here is derived from an EMBL/GenBank/DDBJ whole genome shotgun (WGS) entry which is preliminary data.</text>
</comment>
<proteinExistence type="predicted"/>
<feature type="transmembrane region" description="Helical" evidence="1">
    <location>
        <begin position="119"/>
        <end position="137"/>
    </location>
</feature>
<keyword evidence="4" id="KW-1185">Reference proteome</keyword>
<dbReference type="Pfam" id="PF07693">
    <property type="entry name" value="KAP_NTPase"/>
    <property type="match status" value="1"/>
</dbReference>
<dbReference type="AlphaFoldDB" id="A0A8J2U6L1"/>
<dbReference type="PANTHER" id="PTHR22674:SF6">
    <property type="entry name" value="NTPASE KAP FAMILY P-LOOP DOMAIN-CONTAINING PROTEIN 1"/>
    <property type="match status" value="1"/>
</dbReference>
<dbReference type="RefSeq" id="WP_188927527.1">
    <property type="nucleotide sequence ID" value="NZ_BMJC01000001.1"/>
</dbReference>
<feature type="transmembrane region" description="Helical" evidence="1">
    <location>
        <begin position="86"/>
        <end position="107"/>
    </location>
</feature>
<feature type="transmembrane region" description="Helical" evidence="1">
    <location>
        <begin position="21"/>
        <end position="38"/>
    </location>
</feature>
<dbReference type="PANTHER" id="PTHR22674">
    <property type="entry name" value="NTPASE, KAP FAMILY P-LOOP DOMAIN-CONTAINING 1"/>
    <property type="match status" value="1"/>
</dbReference>
<dbReference type="SUPFAM" id="SSF52540">
    <property type="entry name" value="P-loop containing nucleoside triphosphate hydrolases"/>
    <property type="match status" value="1"/>
</dbReference>
<dbReference type="Gene3D" id="3.40.50.300">
    <property type="entry name" value="P-loop containing nucleotide triphosphate hydrolases"/>
    <property type="match status" value="1"/>
</dbReference>
<evidence type="ECO:0000313" key="4">
    <source>
        <dbReference type="Proteomes" id="UP000607559"/>
    </source>
</evidence>
<sequence>MKRFAMNFRTNKKAWGRVLRLIFVLVLVYFARELLYPLIDKYIIEEFHVNKVKGSDELDCAFGLLLAFYIYFVGKHWRGKRLVPTLASLVSIAIFYAAYVCIIRQTGHYQLLSLKNVSWFKYLDILYLLATIPMLAFQRLPGKEPAPLAFGFLSDVFAKDQVDLLQRGKYAEQLALRILSVRFLEKAFVIAINSPWGFGKSAFLLLVENNLDSKKERNGNEVPGLRQAQEGTIVVRYNPWKNFDEKKIIHDFLDQLSKELGRYDADLSAKIREYAKALGKASESKLSKFTEAAVEVFFPTASLSELYEQINSRIKRIQKRIVVFIDDLDRLNGSELLDVLRLVRNTANFNNTIFIVAYDHNYVLNTVDKSNQISNKEQYLQKIVQLELTLPTFSDTILLDYLRDQLQQLYKSPVQYDPINNALIALTSYTLPFKIDPAGQVAAQPMSEQELVDFVFQQPTSRDLLFYAMITSIRDVVRLVNSSEMAYASIGDIGDPLEILLLELVKLKGISVYQLIANRHFLTLDKGAYRFEEGNYNLFMSAERCAQLNVRLADKPLIAECLKRLFDPSRTLFFRSVAKPQYFSLYFSYQAPNAVELGKIEDVLAKGAGAVKQLYDDATTGQRADIQSYLYSQEGFASVEAFKSVIQALCIIADDNFRAIFSKVTSLLRDQNVTGKLFNGTGLESFVLGLLGNDVYPLDIRFELAFEELYKLLKEEQRATDTVMLVMDKAALQGVLLHCLQEEIGKKGSYTRNIFNIYTRNISHITDTNHIVLTDEANATMNRLVREQPYTYLKRGFINVHPEPSFTGQYFYFDPFMDQHFNHSFEEELAYLNTHRELAAFGEADRETFAELIALFQLEGYPRAEKVFVEDRRLIAAIKSFIDNTE</sequence>
<dbReference type="InterPro" id="IPR052754">
    <property type="entry name" value="NTPase_KAP_P-loop"/>
</dbReference>
<dbReference type="EMBL" id="BMJC01000001">
    <property type="protein sequence ID" value="GGA82194.1"/>
    <property type="molecule type" value="Genomic_DNA"/>
</dbReference>
<reference evidence="3" key="2">
    <citation type="submission" date="2020-09" db="EMBL/GenBank/DDBJ databases">
        <authorList>
            <person name="Sun Q."/>
            <person name="Zhou Y."/>
        </authorList>
    </citation>
    <scope>NUCLEOTIDE SEQUENCE</scope>
    <source>
        <strain evidence="3">CGMCC 1.15448</strain>
    </source>
</reference>
<keyword evidence="1" id="KW-0812">Transmembrane</keyword>
<accession>A0A8J2U6L1</accession>
<evidence type="ECO:0000259" key="2">
    <source>
        <dbReference type="Pfam" id="PF07693"/>
    </source>
</evidence>
<organism evidence="3 4">
    <name type="scientific">Puia dinghuensis</name>
    <dbReference type="NCBI Taxonomy" id="1792502"/>
    <lineage>
        <taxon>Bacteria</taxon>
        <taxon>Pseudomonadati</taxon>
        <taxon>Bacteroidota</taxon>
        <taxon>Chitinophagia</taxon>
        <taxon>Chitinophagales</taxon>
        <taxon>Chitinophagaceae</taxon>
        <taxon>Puia</taxon>
    </lineage>
</organism>
<reference evidence="3" key="1">
    <citation type="journal article" date="2014" name="Int. J. Syst. Evol. Microbiol.">
        <title>Complete genome sequence of Corynebacterium casei LMG S-19264T (=DSM 44701T), isolated from a smear-ripened cheese.</title>
        <authorList>
            <consortium name="US DOE Joint Genome Institute (JGI-PGF)"/>
            <person name="Walter F."/>
            <person name="Albersmeier A."/>
            <person name="Kalinowski J."/>
            <person name="Ruckert C."/>
        </authorList>
    </citation>
    <scope>NUCLEOTIDE SEQUENCE</scope>
    <source>
        <strain evidence="3">CGMCC 1.15448</strain>
    </source>
</reference>
<dbReference type="InterPro" id="IPR011646">
    <property type="entry name" value="KAP_P-loop"/>
</dbReference>
<dbReference type="Proteomes" id="UP000607559">
    <property type="component" value="Unassembled WGS sequence"/>
</dbReference>
<feature type="domain" description="KAP NTPase" evidence="2">
    <location>
        <begin position="169"/>
        <end position="414"/>
    </location>
</feature>
<keyword evidence="1" id="KW-0472">Membrane</keyword>
<evidence type="ECO:0000313" key="3">
    <source>
        <dbReference type="EMBL" id="GGA82194.1"/>
    </source>
</evidence>
<protein>
    <recommendedName>
        <fullName evidence="2">KAP NTPase domain-containing protein</fullName>
    </recommendedName>
</protein>
<evidence type="ECO:0000256" key="1">
    <source>
        <dbReference type="SAM" id="Phobius"/>
    </source>
</evidence>
<gene>
    <name evidence="3" type="ORF">GCM10011511_01450</name>
</gene>
<keyword evidence="1" id="KW-1133">Transmembrane helix</keyword>
<dbReference type="InterPro" id="IPR027417">
    <property type="entry name" value="P-loop_NTPase"/>
</dbReference>